<feature type="transmembrane region" description="Helical" evidence="8">
    <location>
        <begin position="373"/>
        <end position="394"/>
    </location>
</feature>
<comment type="caution">
    <text evidence="9">The sequence shown here is derived from an EMBL/GenBank/DDBJ whole genome shotgun (WGS) entry which is preliminary data.</text>
</comment>
<dbReference type="NCBIfam" id="TIGR03173">
    <property type="entry name" value="pbuX"/>
    <property type="match status" value="1"/>
</dbReference>
<feature type="transmembrane region" description="Helical" evidence="8">
    <location>
        <begin position="28"/>
        <end position="51"/>
    </location>
</feature>
<evidence type="ECO:0000313" key="9">
    <source>
        <dbReference type="EMBL" id="SEF04277.1"/>
    </source>
</evidence>
<evidence type="ECO:0000256" key="3">
    <source>
        <dbReference type="ARBA" id="ARBA00022448"/>
    </source>
</evidence>
<keyword evidence="4" id="KW-1003">Cell membrane</keyword>
<dbReference type="PROSITE" id="PS01116">
    <property type="entry name" value="XANTH_URACIL_PERMASE"/>
    <property type="match status" value="1"/>
</dbReference>
<feature type="transmembrane region" description="Helical" evidence="8">
    <location>
        <begin position="217"/>
        <end position="234"/>
    </location>
</feature>
<dbReference type="InterPro" id="IPR017588">
    <property type="entry name" value="UacT-like"/>
</dbReference>
<dbReference type="PANTHER" id="PTHR42810:SF2">
    <property type="entry name" value="PURINE PERMEASE C1399.01C-RELATED"/>
    <property type="match status" value="1"/>
</dbReference>
<feature type="transmembrane region" description="Helical" evidence="8">
    <location>
        <begin position="254"/>
        <end position="274"/>
    </location>
</feature>
<gene>
    <name evidence="9" type="ORF">SAMN04489800_3880</name>
</gene>
<dbReference type="NCBIfam" id="TIGR00801">
    <property type="entry name" value="ncs2"/>
    <property type="match status" value="1"/>
</dbReference>
<feature type="transmembrane region" description="Helical" evidence="8">
    <location>
        <begin position="92"/>
        <end position="114"/>
    </location>
</feature>
<dbReference type="InterPro" id="IPR006043">
    <property type="entry name" value="NCS2"/>
</dbReference>
<dbReference type="GO" id="GO:0005886">
    <property type="term" value="C:plasma membrane"/>
    <property type="evidence" value="ECO:0007669"/>
    <property type="project" value="UniProtKB-SubCell"/>
</dbReference>
<organism evidence="9 10">
    <name type="scientific">Pseudomonas deceptionensis</name>
    <dbReference type="NCBI Taxonomy" id="882211"/>
    <lineage>
        <taxon>Bacteria</taxon>
        <taxon>Pseudomonadati</taxon>
        <taxon>Pseudomonadota</taxon>
        <taxon>Gammaproteobacteria</taxon>
        <taxon>Pseudomonadales</taxon>
        <taxon>Pseudomonadaceae</taxon>
        <taxon>Pseudomonas</taxon>
    </lineage>
</organism>
<keyword evidence="10" id="KW-1185">Reference proteome</keyword>
<evidence type="ECO:0000256" key="1">
    <source>
        <dbReference type="ARBA" id="ARBA00004651"/>
    </source>
</evidence>
<evidence type="ECO:0000256" key="2">
    <source>
        <dbReference type="ARBA" id="ARBA00008821"/>
    </source>
</evidence>
<dbReference type="PANTHER" id="PTHR42810">
    <property type="entry name" value="PURINE PERMEASE C1399.01C-RELATED"/>
    <property type="match status" value="1"/>
</dbReference>
<feature type="transmembrane region" description="Helical" evidence="8">
    <location>
        <begin position="194"/>
        <end position="210"/>
    </location>
</feature>
<dbReference type="Pfam" id="PF00860">
    <property type="entry name" value="Xan_ur_permease"/>
    <property type="match status" value="1"/>
</dbReference>
<dbReference type="GO" id="GO:0042907">
    <property type="term" value="F:xanthine transmembrane transporter activity"/>
    <property type="evidence" value="ECO:0007669"/>
    <property type="project" value="TreeGrafter"/>
</dbReference>
<reference evidence="9" key="1">
    <citation type="submission" date="2016-10" db="EMBL/GenBank/DDBJ databases">
        <authorList>
            <person name="Varghese N."/>
            <person name="Submissions S."/>
        </authorList>
    </citation>
    <scope>NUCLEOTIDE SEQUENCE [LARGE SCALE GENOMIC DNA]</scope>
    <source>
        <strain evidence="9">LMG 25555</strain>
    </source>
</reference>
<feature type="transmembrane region" description="Helical" evidence="8">
    <location>
        <begin position="153"/>
        <end position="174"/>
    </location>
</feature>
<feature type="transmembrane region" description="Helical" evidence="8">
    <location>
        <begin position="432"/>
        <end position="452"/>
    </location>
</feature>
<accession>A0A0J6GB98</accession>
<name>A0A0J6GB98_PSEDM</name>
<keyword evidence="7 8" id="KW-0472">Membrane</keyword>
<sequence length="461" mass="48182">MTSLKTPPEAESRTSELVFGLEDRPKPWIGFLAALQHLLAIIVPIVTPGLLICQALGVSSRDTNLIVSMSLVISGIATFVQCKRFGPFGAGLLIVQGTSFNFVGPLIAGGALMVQQGTPVEGVMAAIFGVVIAGSFVEMGISRVLPFVKRMITPLVTGIVVLMIGLTLIKVGLISMGGGFTAMANGTFANGENLMLSGVVLAIIVILNRIPLVWMRSCAIVIALAVGYALAGYLGRLDFTGMHEAELFQVPVPMHFGLGFSWALFIPMLVIYLVTALEAIGDVTATSKVSNQPVEGPLWMKRIKGGVLVNGANSLLAGIFNTFPSSIFAQNNGVIQLTGIASRHIGVWIAGMLILLGLFPSVAGAIQAVPEPVLGGAAMVMFGAVAASGINILASIHLDRRALLIIAVSLALGLGVSQVPEFLAHMPAALRNVLESGVATGGICALLLNWFLPETESKPAR</sequence>
<feature type="transmembrane region" description="Helical" evidence="8">
    <location>
        <begin position="401"/>
        <end position="420"/>
    </location>
</feature>
<dbReference type="Proteomes" id="UP000183613">
    <property type="component" value="Unassembled WGS sequence"/>
</dbReference>
<dbReference type="InterPro" id="IPR006042">
    <property type="entry name" value="Xan_ur_permease"/>
</dbReference>
<dbReference type="RefSeq" id="WP_048360875.1">
    <property type="nucleotide sequence ID" value="NZ_FNUD01000002.1"/>
</dbReference>
<feature type="transmembrane region" description="Helical" evidence="8">
    <location>
        <begin position="345"/>
        <end position="367"/>
    </location>
</feature>
<evidence type="ECO:0000256" key="7">
    <source>
        <dbReference type="ARBA" id="ARBA00023136"/>
    </source>
</evidence>
<dbReference type="PATRIC" id="fig|882211.3.peg.3185"/>
<comment type="similarity">
    <text evidence="2">Belongs to the nucleobase:cation symporter-2 (NCS2) (TC 2.A.40) family.</text>
</comment>
<evidence type="ECO:0000313" key="10">
    <source>
        <dbReference type="Proteomes" id="UP000183613"/>
    </source>
</evidence>
<dbReference type="EMBL" id="FNUD01000002">
    <property type="protein sequence ID" value="SEF04277.1"/>
    <property type="molecule type" value="Genomic_DNA"/>
</dbReference>
<evidence type="ECO:0000256" key="4">
    <source>
        <dbReference type="ARBA" id="ARBA00022475"/>
    </source>
</evidence>
<keyword evidence="3" id="KW-0813">Transport</keyword>
<feature type="transmembrane region" description="Helical" evidence="8">
    <location>
        <begin position="120"/>
        <end position="141"/>
    </location>
</feature>
<keyword evidence="6 8" id="KW-1133">Transmembrane helix</keyword>
<protein>
    <submittedName>
        <fullName evidence="9">Xanthine permease XanP</fullName>
    </submittedName>
</protein>
<dbReference type="OrthoDB" id="9805749at2"/>
<dbReference type="NCBIfam" id="NF037981">
    <property type="entry name" value="NCS2_1"/>
    <property type="match status" value="1"/>
</dbReference>
<dbReference type="AlphaFoldDB" id="A0A0J6GB98"/>
<comment type="subcellular location">
    <subcellularLocation>
        <location evidence="1">Cell membrane</location>
        <topology evidence="1">Multi-pass membrane protein</topology>
    </subcellularLocation>
</comment>
<evidence type="ECO:0000256" key="8">
    <source>
        <dbReference type="SAM" id="Phobius"/>
    </source>
</evidence>
<evidence type="ECO:0000256" key="5">
    <source>
        <dbReference type="ARBA" id="ARBA00022692"/>
    </source>
</evidence>
<keyword evidence="5 8" id="KW-0812">Transmembrane</keyword>
<proteinExistence type="inferred from homology"/>
<evidence type="ECO:0000256" key="6">
    <source>
        <dbReference type="ARBA" id="ARBA00022989"/>
    </source>
</evidence>